<dbReference type="CDD" id="cd00293">
    <property type="entry name" value="USP-like"/>
    <property type="match status" value="1"/>
</dbReference>
<dbReference type="EMBL" id="CP001791">
    <property type="protein sequence ID" value="ADH99423.1"/>
    <property type="molecule type" value="Genomic_DNA"/>
</dbReference>
<dbReference type="RefSeq" id="WP_013172845.1">
    <property type="nucleotide sequence ID" value="NC_014219.1"/>
</dbReference>
<dbReference type="Gene3D" id="3.40.50.620">
    <property type="entry name" value="HUPs"/>
    <property type="match status" value="1"/>
</dbReference>
<dbReference type="SUPFAM" id="SSF52402">
    <property type="entry name" value="Adenine nucleotide alpha hydrolases-like"/>
    <property type="match status" value="1"/>
</dbReference>
<dbReference type="PANTHER" id="PTHR46268:SF6">
    <property type="entry name" value="UNIVERSAL STRESS PROTEIN UP12"/>
    <property type="match status" value="1"/>
</dbReference>
<evidence type="ECO:0000259" key="2">
    <source>
        <dbReference type="Pfam" id="PF00582"/>
    </source>
</evidence>
<name>D6XUD7_BACIE</name>
<accession>D6XUD7</accession>
<feature type="domain" description="UspA" evidence="2">
    <location>
        <begin position="1"/>
        <end position="140"/>
    </location>
</feature>
<evidence type="ECO:0000313" key="4">
    <source>
        <dbReference type="Proteomes" id="UP000000271"/>
    </source>
</evidence>
<dbReference type="Pfam" id="PF00582">
    <property type="entry name" value="Usp"/>
    <property type="match status" value="1"/>
</dbReference>
<evidence type="ECO:0000256" key="1">
    <source>
        <dbReference type="ARBA" id="ARBA00008791"/>
    </source>
</evidence>
<keyword evidence="4" id="KW-1185">Reference proteome</keyword>
<dbReference type="OrthoDB" id="9777884at2"/>
<dbReference type="Proteomes" id="UP000000271">
    <property type="component" value="Chromosome"/>
</dbReference>
<dbReference type="HOGENOM" id="CLU_049301_16_3_9"/>
<comment type="similarity">
    <text evidence="1">Belongs to the universal stress protein A family.</text>
</comment>
<dbReference type="PRINTS" id="PR01438">
    <property type="entry name" value="UNVRSLSTRESS"/>
</dbReference>
<dbReference type="STRING" id="439292.Bsel_1919"/>
<evidence type="ECO:0000313" key="3">
    <source>
        <dbReference type="EMBL" id="ADH99423.1"/>
    </source>
</evidence>
<reference evidence="3" key="1">
    <citation type="submission" date="2009-10" db="EMBL/GenBank/DDBJ databases">
        <title>Complete sequence of Bacillus selenitireducens MLS10.</title>
        <authorList>
            <consortium name="US DOE Joint Genome Institute"/>
            <person name="Lucas S."/>
            <person name="Copeland A."/>
            <person name="Lapidus A."/>
            <person name="Glavina del Rio T."/>
            <person name="Dalin E."/>
            <person name="Tice H."/>
            <person name="Bruce D."/>
            <person name="Goodwin L."/>
            <person name="Pitluck S."/>
            <person name="Sims D."/>
            <person name="Brettin T."/>
            <person name="Detter J.C."/>
            <person name="Han C."/>
            <person name="Larimer F."/>
            <person name="Land M."/>
            <person name="Hauser L."/>
            <person name="Kyrpides N."/>
            <person name="Ovchinnikova G."/>
            <person name="Stolz J."/>
        </authorList>
    </citation>
    <scope>NUCLEOTIDE SEQUENCE [LARGE SCALE GENOMIC DNA]</scope>
    <source>
        <strain evidence="3">MLS10</strain>
    </source>
</reference>
<organism evidence="3 4">
    <name type="scientific">Bacillus selenitireducens (strain ATCC 700615 / DSM 15326 / MLS10)</name>
    <dbReference type="NCBI Taxonomy" id="439292"/>
    <lineage>
        <taxon>Bacteria</taxon>
        <taxon>Bacillati</taxon>
        <taxon>Bacillota</taxon>
        <taxon>Bacilli</taxon>
        <taxon>Bacillales</taxon>
        <taxon>Bacillaceae</taxon>
        <taxon>Salisediminibacterium</taxon>
    </lineage>
</organism>
<dbReference type="InterPro" id="IPR006016">
    <property type="entry name" value="UspA"/>
</dbReference>
<dbReference type="InterPro" id="IPR014729">
    <property type="entry name" value="Rossmann-like_a/b/a_fold"/>
</dbReference>
<dbReference type="KEGG" id="bse:Bsel_1919"/>
<dbReference type="PANTHER" id="PTHR46268">
    <property type="entry name" value="STRESS RESPONSE PROTEIN NHAX"/>
    <property type="match status" value="1"/>
</dbReference>
<protein>
    <submittedName>
        <fullName evidence="3">UspA domain protein</fullName>
    </submittedName>
</protein>
<dbReference type="eggNOG" id="COG0589">
    <property type="taxonomic scope" value="Bacteria"/>
</dbReference>
<gene>
    <name evidence="3" type="ordered locus">Bsel_1919</name>
</gene>
<sequence length="141" mass="15683">MFQRIMLAADGSDYSLKAAEKAIFIAKANPTSKITVVHVVDELPSRTDVMDAEFQPRDIPEHRKSQIANVRELLEKAEVKFEMKHIFGDPGPALVHESIDMKADLVLIGSRGLNSFQQMVLGSVSHKVAKRAKCPVMIVKE</sequence>
<dbReference type="InterPro" id="IPR006015">
    <property type="entry name" value="Universal_stress_UspA"/>
</dbReference>
<proteinExistence type="inferred from homology"/>
<dbReference type="AlphaFoldDB" id="D6XUD7"/>